<proteinExistence type="predicted"/>
<name>A0ABN9UYE9_9DINO</name>
<feature type="region of interest" description="Disordered" evidence="1">
    <location>
        <begin position="907"/>
        <end position="929"/>
    </location>
</feature>
<evidence type="ECO:0000256" key="1">
    <source>
        <dbReference type="SAM" id="MobiDB-lite"/>
    </source>
</evidence>
<comment type="caution">
    <text evidence="2">The sequence shown here is derived from an EMBL/GenBank/DDBJ whole genome shotgun (WGS) entry which is preliminary data.</text>
</comment>
<protein>
    <submittedName>
        <fullName evidence="2">Uncharacterized protein</fullName>
    </submittedName>
</protein>
<dbReference type="EMBL" id="CAUYUJ010016435">
    <property type="protein sequence ID" value="CAK0865288.1"/>
    <property type="molecule type" value="Genomic_DNA"/>
</dbReference>
<feature type="compositionally biased region" description="Acidic residues" evidence="1">
    <location>
        <begin position="477"/>
        <end position="491"/>
    </location>
</feature>
<feature type="compositionally biased region" description="Basic residues" evidence="1">
    <location>
        <begin position="907"/>
        <end position="926"/>
    </location>
</feature>
<evidence type="ECO:0000313" key="2">
    <source>
        <dbReference type="EMBL" id="CAK0865288.1"/>
    </source>
</evidence>
<accession>A0ABN9UYE9</accession>
<feature type="region of interest" description="Disordered" evidence="1">
    <location>
        <begin position="1014"/>
        <end position="1039"/>
    </location>
</feature>
<organism evidence="2 3">
    <name type="scientific">Prorocentrum cordatum</name>
    <dbReference type="NCBI Taxonomy" id="2364126"/>
    <lineage>
        <taxon>Eukaryota</taxon>
        <taxon>Sar</taxon>
        <taxon>Alveolata</taxon>
        <taxon>Dinophyceae</taxon>
        <taxon>Prorocentrales</taxon>
        <taxon>Prorocentraceae</taxon>
        <taxon>Prorocentrum</taxon>
    </lineage>
</organism>
<evidence type="ECO:0000313" key="3">
    <source>
        <dbReference type="Proteomes" id="UP001189429"/>
    </source>
</evidence>
<feature type="region of interest" description="Disordered" evidence="1">
    <location>
        <begin position="364"/>
        <end position="396"/>
    </location>
</feature>
<reference evidence="2" key="1">
    <citation type="submission" date="2023-10" db="EMBL/GenBank/DDBJ databases">
        <authorList>
            <person name="Chen Y."/>
            <person name="Shah S."/>
            <person name="Dougan E. K."/>
            <person name="Thang M."/>
            <person name="Chan C."/>
        </authorList>
    </citation>
    <scope>NUCLEOTIDE SEQUENCE [LARGE SCALE GENOMIC DNA]</scope>
</reference>
<sequence length="1039" mass="113069">MTSPSSSSPLPSTASVAEVVAGISQEDRFDNTRKFQAIGDMIPTLDGAELQQAVDMMYLLVPSMSLAFTSEPEGKGEWLHARDPLNDRGDAATVQERKASVEAKGIFTGLRSGAWCRPQTNTLVVTPQTKMYFMHWASLMEGLKEAFEDAANSNNSKVLNSVMTGIANCKVYRYDMPDHVVSYVVGLGNEQNEEAAAMLFLQVYRSTILANASWKRKADGAHWTNKSLGQGLCESKKIDHVSKMFKGGLRWVNDATLWTTYNKWCMQNCDFKWAQSEMKNAVIFKNNSLVLKTFAWSSPERAMDALKCMLPRLHSKNKCGITMVGKRYVEHVTEETLLGLTSKVSNDKIKQVLSDEIMKQGKKAAAAAKEAGKKDSSTARRQNSSPTQTVADPSGELNQDCMHGRIGCLIAQFSEVFRMSSNEVDIIKGICLTAALEGQVTLAIQDGKPKVYKSWTSLRKVIRKYAASVSGVVTDRDIDDDGDEDDDDDADDRTIESWSEGDAITYLTTEANVTMTKTAVAFFKQNVTSEIHAAKPEEQHINDSTLLDIVNGHAWAAIAFVLSDELVTALGQLELLSANEKLRAAIQTDNCSSDFSQLKEMGVGRQGVRAMRIKYWLLVLTRVGAIPFKGVPANSVNACMRAILPSEFMHFVNDALLTNGTAPDELLKIADGSGLSDIAFLKATAKELLRACEFVQTHSSTEFQMKLNTYKLVLERASTAHIMKEAERYQVACPNLSIFVAEKAAAVRGLVAASEQRHVDDKAASELAAAGTSEAALLRRIQAAFASTLKVGHSPSKKRARQSEAIVPVPAEGDDAPGEIDISSVFLRAMSDEAAPEGDGSFDYASCGVVTKLLCSKLQADVFANAASGNWLKGLGGVFFELGTDKQGAPKVVDIFQRPGWLVKPTRVRPAPKPKAMPKGKAKGKAKAKDASAGASLVAELSADKAESVVAEIATHRVDHEDWHMTIQVFGKDVSFTFQKPRLVQIASGVEEGAPLRRSLEAIDTNPHYFAAGDSAAAGGQKQNTKKPRLSKQTCFANK</sequence>
<gene>
    <name evidence="2" type="ORF">PCOR1329_LOCUS52857</name>
</gene>
<keyword evidence="3" id="KW-1185">Reference proteome</keyword>
<dbReference type="Proteomes" id="UP001189429">
    <property type="component" value="Unassembled WGS sequence"/>
</dbReference>
<feature type="region of interest" description="Disordered" evidence="1">
    <location>
        <begin position="475"/>
        <end position="494"/>
    </location>
</feature>
<feature type="compositionally biased region" description="Polar residues" evidence="1">
    <location>
        <begin position="379"/>
        <end position="391"/>
    </location>
</feature>